<dbReference type="AlphaFoldDB" id="A0A3M2L8D2"/>
<dbReference type="Gene3D" id="3.40.630.30">
    <property type="match status" value="2"/>
</dbReference>
<accession>A0A3M2L8D2</accession>
<dbReference type="OrthoDB" id="3747845at2"/>
<dbReference type="GO" id="GO:1990189">
    <property type="term" value="F:protein N-terminal-serine acetyltransferase activity"/>
    <property type="evidence" value="ECO:0007669"/>
    <property type="project" value="TreeGrafter"/>
</dbReference>
<dbReference type="RefSeq" id="WP_122188526.1">
    <property type="nucleotide sequence ID" value="NZ_RFFH01000005.1"/>
</dbReference>
<gene>
    <name evidence="3" type="ORF">EBN03_14365</name>
</gene>
<evidence type="ECO:0000256" key="1">
    <source>
        <dbReference type="SAM" id="MobiDB-lite"/>
    </source>
</evidence>
<dbReference type="InterPro" id="IPR051908">
    <property type="entry name" value="Ribosomal_N-acetyltransferase"/>
</dbReference>
<evidence type="ECO:0000259" key="2">
    <source>
        <dbReference type="PROSITE" id="PS51186"/>
    </source>
</evidence>
<dbReference type="GO" id="GO:0008999">
    <property type="term" value="F:protein-N-terminal-alanine acetyltransferase activity"/>
    <property type="evidence" value="ECO:0007669"/>
    <property type="project" value="TreeGrafter"/>
</dbReference>
<dbReference type="PANTHER" id="PTHR43441:SF2">
    <property type="entry name" value="FAMILY ACETYLTRANSFERASE, PUTATIVE (AFU_ORTHOLOGUE AFUA_7G00850)-RELATED"/>
    <property type="match status" value="1"/>
</dbReference>
<reference evidence="3 4" key="1">
    <citation type="submission" date="2018-10" db="EMBL/GenBank/DDBJ databases">
        <title>Isolation from cow dung.</title>
        <authorList>
            <person name="Ling L."/>
        </authorList>
    </citation>
    <scope>NUCLEOTIDE SEQUENCE [LARGE SCALE GENOMIC DNA]</scope>
    <source>
        <strain evidence="3 4">NEAU-LL90</strain>
    </source>
</reference>
<dbReference type="EMBL" id="RFFH01000005">
    <property type="protein sequence ID" value="RMI32185.1"/>
    <property type="molecule type" value="Genomic_DNA"/>
</dbReference>
<comment type="caution">
    <text evidence="3">The sequence shown here is derived from an EMBL/GenBank/DDBJ whole genome shotgun (WGS) entry which is preliminary data.</text>
</comment>
<dbReference type="Proteomes" id="UP000279275">
    <property type="component" value="Unassembled WGS sequence"/>
</dbReference>
<dbReference type="Pfam" id="PF13302">
    <property type="entry name" value="Acetyltransf_3"/>
    <property type="match status" value="1"/>
</dbReference>
<proteinExistence type="predicted"/>
<dbReference type="PANTHER" id="PTHR43441">
    <property type="entry name" value="RIBOSOMAL-PROTEIN-SERINE ACETYLTRANSFERASE"/>
    <property type="match status" value="1"/>
</dbReference>
<keyword evidence="3" id="KW-0808">Transferase</keyword>
<protein>
    <submittedName>
        <fullName evidence="3">N-acetyltransferase</fullName>
    </submittedName>
</protein>
<feature type="compositionally biased region" description="Pro residues" evidence="1">
    <location>
        <begin position="1"/>
        <end position="11"/>
    </location>
</feature>
<name>A0A3M2L8D2_9NOCA</name>
<dbReference type="GO" id="GO:0005737">
    <property type="term" value="C:cytoplasm"/>
    <property type="evidence" value="ECO:0007669"/>
    <property type="project" value="TreeGrafter"/>
</dbReference>
<dbReference type="SUPFAM" id="SSF55729">
    <property type="entry name" value="Acyl-CoA N-acyltransferases (Nat)"/>
    <property type="match status" value="2"/>
</dbReference>
<sequence>MSELPVVPPPESARVRAAEGGRARGGLRRPRHQLGPIRVGASTMTLRPPRLSDYRQWRDRRIANRELIEPYWYTSDLDWPQRHTGAAWVREFLISWAEARAGHRLPLVIEVDGTLAGQIEFCRIDPDSRTAEMSIWTDVSVARRGVALTSSAMMLDFGFAELGLHRVIAPISVSNHAMAQGIPVLGFRPEATMRLYFDAGGAPADHVLWAVTRDEQPPGGQLARLMATRSVTAAPAPADPASARPGAATADRGPGAAVIASVGLRLLVWYALQRIRRRMSDSAVRLTVAGHPDVVLRTRVPADLTAWRTARLRNRDRIEVGRTPGAWLRRHSGSAWRRELRTGRGGLRSAAGLVLVLEVAGSYAGEFRLYDLEMFDRNAKLSGWADPGRASAAVRSAALCAVLDYGFDSLGLRRVATEIPTADTDSAAIVAAAGFLEEGVMRNSYGPTGLRADHTLWAALRPDGAA</sequence>
<keyword evidence="4" id="KW-1185">Reference proteome</keyword>
<dbReference type="InterPro" id="IPR016181">
    <property type="entry name" value="Acyl_CoA_acyltransferase"/>
</dbReference>
<feature type="region of interest" description="Disordered" evidence="1">
    <location>
        <begin position="1"/>
        <end position="30"/>
    </location>
</feature>
<evidence type="ECO:0000313" key="4">
    <source>
        <dbReference type="Proteomes" id="UP000279275"/>
    </source>
</evidence>
<feature type="domain" description="N-acetyltransferase" evidence="2">
    <location>
        <begin position="44"/>
        <end position="214"/>
    </location>
</feature>
<organism evidence="3 4">
    <name type="scientific">Nocardia stercoris</name>
    <dbReference type="NCBI Taxonomy" id="2483361"/>
    <lineage>
        <taxon>Bacteria</taxon>
        <taxon>Bacillati</taxon>
        <taxon>Actinomycetota</taxon>
        <taxon>Actinomycetes</taxon>
        <taxon>Mycobacteriales</taxon>
        <taxon>Nocardiaceae</taxon>
        <taxon>Nocardia</taxon>
    </lineage>
</organism>
<dbReference type="PROSITE" id="PS51186">
    <property type="entry name" value="GNAT"/>
    <property type="match status" value="1"/>
</dbReference>
<dbReference type="InterPro" id="IPR000182">
    <property type="entry name" value="GNAT_dom"/>
</dbReference>
<feature type="compositionally biased region" description="Basic and acidic residues" evidence="1">
    <location>
        <begin position="13"/>
        <end position="22"/>
    </location>
</feature>
<evidence type="ECO:0000313" key="3">
    <source>
        <dbReference type="EMBL" id="RMI32185.1"/>
    </source>
</evidence>